<dbReference type="EMBL" id="RJJD01000021">
    <property type="protein sequence ID" value="RNI22607.1"/>
    <property type="molecule type" value="Genomic_DNA"/>
</dbReference>
<dbReference type="AlphaFoldDB" id="A0A3M9MBT2"/>
<organism evidence="1 2">
    <name type="scientific">Rufibacter latericius</name>
    <dbReference type="NCBI Taxonomy" id="2487040"/>
    <lineage>
        <taxon>Bacteria</taxon>
        <taxon>Pseudomonadati</taxon>
        <taxon>Bacteroidota</taxon>
        <taxon>Cytophagia</taxon>
        <taxon>Cytophagales</taxon>
        <taxon>Hymenobacteraceae</taxon>
        <taxon>Rufibacter</taxon>
    </lineage>
</organism>
<comment type="caution">
    <text evidence="1">The sequence shown here is derived from an EMBL/GenBank/DDBJ whole genome shotgun (WGS) entry which is preliminary data.</text>
</comment>
<gene>
    <name evidence="1" type="ORF">EFB08_21160</name>
</gene>
<accession>A0A3M9MBT2</accession>
<proteinExistence type="predicted"/>
<dbReference type="OrthoDB" id="895926at2"/>
<evidence type="ECO:0000313" key="1">
    <source>
        <dbReference type="EMBL" id="RNI22607.1"/>
    </source>
</evidence>
<reference evidence="1 2" key="1">
    <citation type="submission" date="2018-11" db="EMBL/GenBank/DDBJ databases">
        <title>Rufibacter latericius sp. nov., isolated from water in Baiyang Lake.</title>
        <authorList>
            <person name="Yang Y."/>
        </authorList>
    </citation>
    <scope>NUCLEOTIDE SEQUENCE [LARGE SCALE GENOMIC DNA]</scope>
    <source>
        <strain evidence="1 2">R-22-1c-1</strain>
    </source>
</reference>
<dbReference type="Proteomes" id="UP000272117">
    <property type="component" value="Unassembled WGS sequence"/>
</dbReference>
<protein>
    <submittedName>
        <fullName evidence="1">Uncharacterized protein</fullName>
    </submittedName>
</protein>
<name>A0A3M9MBT2_9BACT</name>
<keyword evidence="2" id="KW-1185">Reference proteome</keyword>
<dbReference type="RefSeq" id="WP_123128964.1">
    <property type="nucleotide sequence ID" value="NZ_RJJD01000021.1"/>
</dbReference>
<sequence length="153" mass="18032">MRKPYNIPLRVRAYNKHFKTKESEIFLKVEAKDPYEATNYTSLLYERYLQEGAKLEIKGGMHYLYWKLIHPGGLYLKALNFLQVLAYLDYYETLRQNKRNAAIAVLNAYNERERSKQQTAEKAKEEESKGFSYEEKNGVTFIKGTNFVISKIL</sequence>
<evidence type="ECO:0000313" key="2">
    <source>
        <dbReference type="Proteomes" id="UP000272117"/>
    </source>
</evidence>